<dbReference type="InterPro" id="IPR000700">
    <property type="entry name" value="PAS-assoc_C"/>
</dbReference>
<accession>E1QLE7</accession>
<dbReference type="eggNOG" id="COG2197">
    <property type="taxonomic scope" value="Bacteria"/>
</dbReference>
<keyword evidence="7" id="KW-1185">Reference proteome</keyword>
<dbReference type="HOGENOM" id="CLU_1248962_0_0_7"/>
<dbReference type="Gene3D" id="3.30.450.20">
    <property type="entry name" value="PAS domain"/>
    <property type="match status" value="1"/>
</dbReference>
<reference evidence="6 7" key="1">
    <citation type="journal article" date="2010" name="Stand. Genomic Sci.">
        <title>Complete genome sequence of Desulfarculus baarsii type strain (2st14).</title>
        <authorList>
            <person name="Sun H."/>
            <person name="Spring S."/>
            <person name="Lapidus A."/>
            <person name="Davenport K."/>
            <person name="Del Rio T.G."/>
            <person name="Tice H."/>
            <person name="Nolan M."/>
            <person name="Copeland A."/>
            <person name="Cheng J.F."/>
            <person name="Lucas S."/>
            <person name="Tapia R."/>
            <person name="Goodwin L."/>
            <person name="Pitluck S."/>
            <person name="Ivanova N."/>
            <person name="Pagani I."/>
            <person name="Mavromatis K."/>
            <person name="Ovchinnikova G."/>
            <person name="Pati A."/>
            <person name="Chen A."/>
            <person name="Palaniappan K."/>
            <person name="Hauser L."/>
            <person name="Chang Y.J."/>
            <person name="Jeffries C.D."/>
            <person name="Detter J.C."/>
            <person name="Han C."/>
            <person name="Rohde M."/>
            <person name="Brambilla E."/>
            <person name="Goker M."/>
            <person name="Woyke T."/>
            <person name="Bristow J."/>
            <person name="Eisen J.A."/>
            <person name="Markowitz V."/>
            <person name="Hugenholtz P."/>
            <person name="Kyrpides N.C."/>
            <person name="Klenk H.P."/>
            <person name="Land M."/>
        </authorList>
    </citation>
    <scope>NUCLEOTIDE SEQUENCE [LARGE SCALE GENOMIC DNA]</scope>
    <source>
        <strain evidence="7">ATCC 33931 / DSM 2075 / LMG 7858 / VKM B-1802 / 2st14</strain>
    </source>
</reference>
<evidence type="ECO:0000259" key="4">
    <source>
        <dbReference type="PROSITE" id="PS50043"/>
    </source>
</evidence>
<feature type="domain" description="PAC" evidence="5">
    <location>
        <begin position="82"/>
        <end position="134"/>
    </location>
</feature>
<dbReference type="STRING" id="644282.Deba_3029"/>
<name>E1QLE7_DESB2</name>
<gene>
    <name evidence="6" type="ordered locus">Deba_3029</name>
</gene>
<evidence type="ECO:0000256" key="3">
    <source>
        <dbReference type="ARBA" id="ARBA00023163"/>
    </source>
</evidence>
<dbReference type="Proteomes" id="UP000009047">
    <property type="component" value="Chromosome"/>
</dbReference>
<dbReference type="Gene3D" id="1.10.10.10">
    <property type="entry name" value="Winged helix-like DNA-binding domain superfamily/Winged helix DNA-binding domain"/>
    <property type="match status" value="1"/>
</dbReference>
<dbReference type="SUPFAM" id="SSF55785">
    <property type="entry name" value="PYP-like sensor domain (PAS domain)"/>
    <property type="match status" value="1"/>
</dbReference>
<dbReference type="SMART" id="SM00421">
    <property type="entry name" value="HTH_LUXR"/>
    <property type="match status" value="1"/>
</dbReference>
<evidence type="ECO:0000313" key="6">
    <source>
        <dbReference type="EMBL" id="ADK86382.1"/>
    </source>
</evidence>
<organism evidence="6 7">
    <name type="scientific">Desulfarculus baarsii (strain ATCC 33931 / DSM 2075 / LMG 7858 / VKM B-1802 / 2st14)</name>
    <dbReference type="NCBI Taxonomy" id="644282"/>
    <lineage>
        <taxon>Bacteria</taxon>
        <taxon>Pseudomonadati</taxon>
        <taxon>Thermodesulfobacteriota</taxon>
        <taxon>Desulfarculia</taxon>
        <taxon>Desulfarculales</taxon>
        <taxon>Desulfarculaceae</taxon>
        <taxon>Desulfarculus</taxon>
    </lineage>
</organism>
<dbReference type="KEGG" id="dbr:Deba_3029"/>
<keyword evidence="1" id="KW-0805">Transcription regulation</keyword>
<dbReference type="InterPro" id="IPR035965">
    <property type="entry name" value="PAS-like_dom_sf"/>
</dbReference>
<evidence type="ECO:0000313" key="7">
    <source>
        <dbReference type="Proteomes" id="UP000009047"/>
    </source>
</evidence>
<dbReference type="Pfam" id="PF00196">
    <property type="entry name" value="GerE"/>
    <property type="match status" value="1"/>
</dbReference>
<dbReference type="GO" id="GO:0006355">
    <property type="term" value="P:regulation of DNA-templated transcription"/>
    <property type="evidence" value="ECO:0007669"/>
    <property type="project" value="InterPro"/>
</dbReference>
<feature type="domain" description="HTH luxR-type" evidence="4">
    <location>
        <begin position="154"/>
        <end position="219"/>
    </location>
</feature>
<dbReference type="InterPro" id="IPR036388">
    <property type="entry name" value="WH-like_DNA-bd_sf"/>
</dbReference>
<keyword evidence="3" id="KW-0804">Transcription</keyword>
<dbReference type="PROSITE" id="PS50043">
    <property type="entry name" value="HTH_LUXR_2"/>
    <property type="match status" value="1"/>
</dbReference>
<dbReference type="AlphaFoldDB" id="E1QLE7"/>
<evidence type="ECO:0000259" key="5">
    <source>
        <dbReference type="PROSITE" id="PS50113"/>
    </source>
</evidence>
<evidence type="ECO:0000256" key="1">
    <source>
        <dbReference type="ARBA" id="ARBA00023015"/>
    </source>
</evidence>
<dbReference type="PROSITE" id="PS00622">
    <property type="entry name" value="HTH_LUXR_1"/>
    <property type="match status" value="1"/>
</dbReference>
<dbReference type="SUPFAM" id="SSF46894">
    <property type="entry name" value="C-terminal effector domain of the bipartite response regulators"/>
    <property type="match status" value="1"/>
</dbReference>
<protein>
    <submittedName>
        <fullName evidence="6">Transcriptional regulator, LuxR family</fullName>
    </submittedName>
</protein>
<evidence type="ECO:0000256" key="2">
    <source>
        <dbReference type="ARBA" id="ARBA00023125"/>
    </source>
</evidence>
<proteinExistence type="predicted"/>
<dbReference type="PANTHER" id="PTHR44688">
    <property type="entry name" value="DNA-BINDING TRANSCRIPTIONAL ACTIVATOR DEVR_DOSR"/>
    <property type="match status" value="1"/>
</dbReference>
<dbReference type="PROSITE" id="PS50113">
    <property type="entry name" value="PAC"/>
    <property type="match status" value="1"/>
</dbReference>
<dbReference type="PRINTS" id="PR00038">
    <property type="entry name" value="HTHLUXR"/>
</dbReference>
<dbReference type="RefSeq" id="WP_013259819.1">
    <property type="nucleotide sequence ID" value="NC_014365.1"/>
</dbReference>
<dbReference type="PANTHER" id="PTHR44688:SF16">
    <property type="entry name" value="DNA-BINDING TRANSCRIPTIONAL ACTIVATOR DEVR_DOSR"/>
    <property type="match status" value="1"/>
</dbReference>
<dbReference type="EMBL" id="CP002085">
    <property type="protein sequence ID" value="ADK86382.1"/>
    <property type="molecule type" value="Genomic_DNA"/>
</dbReference>
<dbReference type="GO" id="GO:0003677">
    <property type="term" value="F:DNA binding"/>
    <property type="evidence" value="ECO:0007669"/>
    <property type="project" value="UniProtKB-KW"/>
</dbReference>
<dbReference type="CDD" id="cd06170">
    <property type="entry name" value="LuxR_C_like"/>
    <property type="match status" value="1"/>
</dbReference>
<dbReference type="InterPro" id="IPR000792">
    <property type="entry name" value="Tscrpt_reg_LuxR_C"/>
</dbReference>
<keyword evidence="2" id="KW-0238">DNA-binding</keyword>
<dbReference type="InterPro" id="IPR016032">
    <property type="entry name" value="Sig_transdc_resp-reg_C-effctor"/>
</dbReference>
<sequence>MQALVAQALVSRFLPDILQSIHDPMSVIDRRHRVVWTNIADDSDWVRRNGRPEGKLCHHAFQERAEPCPDCPLRVVFEQGRRNVSDKWSMAHGGRRCNAVYAYPIFDEAGRVEYVLKIGFDVTDDRVSRRRLERYVEGLERSLRGRPALAAPPAEAEESGLSGREMEVLRLVASGMTNNEIARALCISPHTVKTHVGNIFNKLGVNDRAMAAVTAARMGLH</sequence>